<dbReference type="Gene3D" id="3.10.580.10">
    <property type="entry name" value="CBS-domain"/>
    <property type="match status" value="1"/>
</dbReference>
<evidence type="ECO:0000259" key="10">
    <source>
        <dbReference type="PROSITE" id="PS51371"/>
    </source>
</evidence>
<evidence type="ECO:0000256" key="1">
    <source>
        <dbReference type="ARBA" id="ARBA00004141"/>
    </source>
</evidence>
<dbReference type="SUPFAM" id="SSF161093">
    <property type="entry name" value="MgtE membrane domain-like"/>
    <property type="match status" value="1"/>
</dbReference>
<evidence type="ECO:0000256" key="4">
    <source>
        <dbReference type="ARBA" id="ARBA00022692"/>
    </source>
</evidence>
<evidence type="ECO:0000256" key="8">
    <source>
        <dbReference type="PROSITE-ProRule" id="PRU00703"/>
    </source>
</evidence>
<dbReference type="GO" id="GO:0015095">
    <property type="term" value="F:magnesium ion transmembrane transporter activity"/>
    <property type="evidence" value="ECO:0007669"/>
    <property type="project" value="UniProtKB-UniRule"/>
</dbReference>
<dbReference type="Pfam" id="PF01769">
    <property type="entry name" value="MgtE"/>
    <property type="match status" value="1"/>
</dbReference>
<dbReference type="GO" id="GO:0005886">
    <property type="term" value="C:plasma membrane"/>
    <property type="evidence" value="ECO:0007669"/>
    <property type="project" value="UniProtKB-SubCell"/>
</dbReference>
<reference evidence="12" key="1">
    <citation type="submission" date="2018-07" db="EMBL/GenBank/DDBJ databases">
        <title>Genome sequencing of Paracoccus sp. SC2-6.</title>
        <authorList>
            <person name="Heo J."/>
            <person name="Kim S.-J."/>
            <person name="Kwon S.-W."/>
        </authorList>
    </citation>
    <scope>NUCLEOTIDE SEQUENCE [LARGE SCALE GENOMIC DNA]</scope>
    <source>
        <strain evidence="12">SC2-6</strain>
    </source>
</reference>
<dbReference type="Proteomes" id="UP000252023">
    <property type="component" value="Chromosome"/>
</dbReference>
<keyword evidence="12" id="KW-1185">Reference proteome</keyword>
<dbReference type="SUPFAM" id="SSF158791">
    <property type="entry name" value="MgtE N-terminal domain-like"/>
    <property type="match status" value="1"/>
</dbReference>
<comment type="subunit">
    <text evidence="9">Homodimer.</text>
</comment>
<feature type="transmembrane region" description="Helical" evidence="9">
    <location>
        <begin position="434"/>
        <end position="461"/>
    </location>
</feature>
<dbReference type="InterPro" id="IPR036739">
    <property type="entry name" value="SLC41_membr_dom_sf"/>
</dbReference>
<dbReference type="Pfam" id="PF00571">
    <property type="entry name" value="CBS"/>
    <property type="match status" value="2"/>
</dbReference>
<keyword evidence="4 9" id="KW-0812">Transmembrane</keyword>
<keyword evidence="9" id="KW-1003">Cell membrane</keyword>
<dbReference type="InterPro" id="IPR006667">
    <property type="entry name" value="SLC41_membr_dom"/>
</dbReference>
<dbReference type="PANTHER" id="PTHR43773:SF1">
    <property type="entry name" value="MAGNESIUM TRANSPORTER MGTE"/>
    <property type="match status" value="1"/>
</dbReference>
<name>A0A344PL38_9RHOB</name>
<sequence length="462" mass="49914">MNDRAPQTAEAEDEDDFAPSRAEVVAIEAAVDADDGPQLDALLEPLHAADIADIIEQLTPTRRRALLRLYSGEIDGEILSEIDEAIREEVIDALPREVVAEAVREMDTDDVVDLVEDLDAPDRAEILAALDESDRAAVEQSLAWPEYSAGRLMQSEVVTAPGHWTVGETIDYLRREEELPDQFYHVVLVDPRRHPTGYVTLGRLLSSARNVRLADITEDSFRTIDADEYEGDVAYAFNQYHLISAPVVDSHDRLVGIITIDDAMAVLDEEHEEDMLKLAGVGEESHVTDNAIQTARQRLPWLVVNLFTASLSALVISRFEHTITSLVTLAALMPIVASTGGIAGTQSLAVAVRALATRDLTSGNARRVVLRELLAGMLNGLGLALILGLGGSLLFGSPWLGVVLAGAMIVNQIVAALGGVLVPLTLSRLGLDPALASGTFVTTLTDVMGFFAFLSLATWILL</sequence>
<dbReference type="Gene3D" id="1.25.60.10">
    <property type="entry name" value="MgtE N-terminal domain-like"/>
    <property type="match status" value="1"/>
</dbReference>
<keyword evidence="5 9" id="KW-0460">Magnesium</keyword>
<dbReference type="CDD" id="cd04606">
    <property type="entry name" value="CBS_pair_Mg_transporter"/>
    <property type="match status" value="1"/>
</dbReference>
<dbReference type="EMBL" id="CP030918">
    <property type="protein sequence ID" value="AXC50093.1"/>
    <property type="molecule type" value="Genomic_DNA"/>
</dbReference>
<feature type="transmembrane region" description="Helical" evidence="9">
    <location>
        <begin position="373"/>
        <end position="393"/>
    </location>
</feature>
<dbReference type="PANTHER" id="PTHR43773">
    <property type="entry name" value="MAGNESIUM TRANSPORTER MGTE"/>
    <property type="match status" value="1"/>
</dbReference>
<dbReference type="InterPro" id="IPR006668">
    <property type="entry name" value="Mg_transptr_MgtE_intracell_dom"/>
</dbReference>
<proteinExistence type="inferred from homology"/>
<evidence type="ECO:0000256" key="2">
    <source>
        <dbReference type="ARBA" id="ARBA00009749"/>
    </source>
</evidence>
<dbReference type="InterPro" id="IPR038076">
    <property type="entry name" value="MgtE_N_sf"/>
</dbReference>
<organism evidence="11 12">
    <name type="scientific">Paracoccus suum</name>
    <dbReference type="NCBI Taxonomy" id="2259340"/>
    <lineage>
        <taxon>Bacteria</taxon>
        <taxon>Pseudomonadati</taxon>
        <taxon>Pseudomonadota</taxon>
        <taxon>Alphaproteobacteria</taxon>
        <taxon>Rhodobacterales</taxon>
        <taxon>Paracoccaceae</taxon>
        <taxon>Paracoccus</taxon>
    </lineage>
</organism>
<dbReference type="SMART" id="SM00924">
    <property type="entry name" value="MgtE_N"/>
    <property type="match status" value="1"/>
</dbReference>
<dbReference type="InterPro" id="IPR006669">
    <property type="entry name" value="MgtE_transporter"/>
</dbReference>
<dbReference type="Pfam" id="PF03448">
    <property type="entry name" value="MgtE_N"/>
    <property type="match status" value="1"/>
</dbReference>
<protein>
    <recommendedName>
        <fullName evidence="9">Magnesium transporter MgtE</fullName>
    </recommendedName>
</protein>
<evidence type="ECO:0000313" key="12">
    <source>
        <dbReference type="Proteomes" id="UP000252023"/>
    </source>
</evidence>
<evidence type="ECO:0000256" key="5">
    <source>
        <dbReference type="ARBA" id="ARBA00022842"/>
    </source>
</evidence>
<dbReference type="OrthoDB" id="9790355at2"/>
<comment type="similarity">
    <text evidence="2 9">Belongs to the SLC41A transporter family.</text>
</comment>
<keyword evidence="8" id="KW-0129">CBS domain</keyword>
<dbReference type="KEGG" id="pars:DRW48_10645"/>
<dbReference type="PROSITE" id="PS51371">
    <property type="entry name" value="CBS"/>
    <property type="match status" value="1"/>
</dbReference>
<evidence type="ECO:0000256" key="3">
    <source>
        <dbReference type="ARBA" id="ARBA00022448"/>
    </source>
</evidence>
<dbReference type="RefSeq" id="WP_114076412.1">
    <property type="nucleotide sequence ID" value="NZ_CP030918.1"/>
</dbReference>
<evidence type="ECO:0000256" key="7">
    <source>
        <dbReference type="ARBA" id="ARBA00023136"/>
    </source>
</evidence>
<dbReference type="SUPFAM" id="SSF54631">
    <property type="entry name" value="CBS-domain pair"/>
    <property type="match status" value="1"/>
</dbReference>
<comment type="function">
    <text evidence="9">Acts as a magnesium transporter.</text>
</comment>
<keyword evidence="7 9" id="KW-0472">Membrane</keyword>
<feature type="transmembrane region" description="Helical" evidence="9">
    <location>
        <begin position="299"/>
        <end position="319"/>
    </location>
</feature>
<dbReference type="Gene3D" id="1.10.357.20">
    <property type="entry name" value="SLC41 divalent cation transporters, integral membrane domain"/>
    <property type="match status" value="1"/>
</dbReference>
<dbReference type="SMART" id="SM00116">
    <property type="entry name" value="CBS"/>
    <property type="match status" value="2"/>
</dbReference>
<evidence type="ECO:0000313" key="11">
    <source>
        <dbReference type="EMBL" id="AXC50093.1"/>
    </source>
</evidence>
<dbReference type="GO" id="GO:0046872">
    <property type="term" value="F:metal ion binding"/>
    <property type="evidence" value="ECO:0007669"/>
    <property type="project" value="UniProtKB-KW"/>
</dbReference>
<feature type="transmembrane region" description="Helical" evidence="9">
    <location>
        <begin position="331"/>
        <end position="352"/>
    </location>
</feature>
<keyword evidence="9" id="KW-0479">Metal-binding</keyword>
<dbReference type="NCBIfam" id="TIGR00400">
    <property type="entry name" value="mgtE"/>
    <property type="match status" value="1"/>
</dbReference>
<evidence type="ECO:0000256" key="9">
    <source>
        <dbReference type="RuleBase" id="RU362011"/>
    </source>
</evidence>
<evidence type="ECO:0000256" key="6">
    <source>
        <dbReference type="ARBA" id="ARBA00022989"/>
    </source>
</evidence>
<comment type="subcellular location">
    <subcellularLocation>
        <location evidence="9">Cell membrane</location>
        <topology evidence="9">Multi-pass membrane protein</topology>
    </subcellularLocation>
    <subcellularLocation>
        <location evidence="1">Membrane</location>
        <topology evidence="1">Multi-pass membrane protein</topology>
    </subcellularLocation>
</comment>
<gene>
    <name evidence="11" type="primary">mgtE</name>
    <name evidence="11" type="ORF">DRW48_10645</name>
</gene>
<dbReference type="InterPro" id="IPR046342">
    <property type="entry name" value="CBS_dom_sf"/>
</dbReference>
<dbReference type="AlphaFoldDB" id="A0A344PL38"/>
<keyword evidence="3 9" id="KW-0813">Transport</keyword>
<keyword evidence="6 9" id="KW-1133">Transmembrane helix</keyword>
<dbReference type="InterPro" id="IPR000644">
    <property type="entry name" value="CBS_dom"/>
</dbReference>
<feature type="transmembrane region" description="Helical" evidence="9">
    <location>
        <begin position="399"/>
        <end position="422"/>
    </location>
</feature>
<feature type="domain" description="CBS" evidence="10">
    <location>
        <begin position="216"/>
        <end position="273"/>
    </location>
</feature>
<accession>A0A344PL38</accession>